<organism evidence="1 2">
    <name type="scientific">Datura stramonium</name>
    <name type="common">Jimsonweed</name>
    <name type="synonym">Common thornapple</name>
    <dbReference type="NCBI Taxonomy" id="4076"/>
    <lineage>
        <taxon>Eukaryota</taxon>
        <taxon>Viridiplantae</taxon>
        <taxon>Streptophyta</taxon>
        <taxon>Embryophyta</taxon>
        <taxon>Tracheophyta</taxon>
        <taxon>Spermatophyta</taxon>
        <taxon>Magnoliopsida</taxon>
        <taxon>eudicotyledons</taxon>
        <taxon>Gunneridae</taxon>
        <taxon>Pentapetalae</taxon>
        <taxon>asterids</taxon>
        <taxon>lamiids</taxon>
        <taxon>Solanales</taxon>
        <taxon>Solanaceae</taxon>
        <taxon>Solanoideae</taxon>
        <taxon>Datureae</taxon>
        <taxon>Datura</taxon>
    </lineage>
</organism>
<accession>A0ABS8S8T0</accession>
<dbReference type="PANTHER" id="PTHR10635:SF4">
    <property type="entry name" value="COATOMER SUBUNIT BETA"/>
    <property type="match status" value="1"/>
</dbReference>
<dbReference type="EMBL" id="JACEIK010000333">
    <property type="protein sequence ID" value="MCD7455239.1"/>
    <property type="molecule type" value="Genomic_DNA"/>
</dbReference>
<sequence length="117" mass="13487">MHCVMVSMIQLGQSSALPHPIDNDSYDRMVLCVRLLCNTSEVRKIWLNSCHESFVKCFLIADARDRRDQAKAQIISHSQPDDLIDFYHLKSRRGMSQLELEDAVQDDLDVPLENLSR</sequence>
<evidence type="ECO:0000313" key="1">
    <source>
        <dbReference type="EMBL" id="MCD7455239.1"/>
    </source>
</evidence>
<proteinExistence type="predicted"/>
<keyword evidence="2" id="KW-1185">Reference proteome</keyword>
<name>A0ABS8S8T0_DATST</name>
<evidence type="ECO:0000313" key="2">
    <source>
        <dbReference type="Proteomes" id="UP000823775"/>
    </source>
</evidence>
<protein>
    <submittedName>
        <fullName evidence="1">Coatomer subunit beta</fullName>
    </submittedName>
</protein>
<dbReference type="PANTHER" id="PTHR10635">
    <property type="entry name" value="COATOMER SUBUNIT BETA"/>
    <property type="match status" value="1"/>
</dbReference>
<dbReference type="InterPro" id="IPR016460">
    <property type="entry name" value="COPB1"/>
</dbReference>
<gene>
    <name evidence="1" type="primary">COPB1_2</name>
    <name evidence="1" type="ORF">HAX54_027451</name>
</gene>
<comment type="caution">
    <text evidence="1">The sequence shown here is derived from an EMBL/GenBank/DDBJ whole genome shotgun (WGS) entry which is preliminary data.</text>
</comment>
<reference evidence="1 2" key="1">
    <citation type="journal article" date="2021" name="BMC Genomics">
        <title>Datura genome reveals duplications of psychoactive alkaloid biosynthetic genes and high mutation rate following tissue culture.</title>
        <authorList>
            <person name="Rajewski A."/>
            <person name="Carter-House D."/>
            <person name="Stajich J."/>
            <person name="Litt A."/>
        </authorList>
    </citation>
    <scope>NUCLEOTIDE SEQUENCE [LARGE SCALE GENOMIC DNA]</scope>
    <source>
        <strain evidence="1">AR-01</strain>
    </source>
</reference>
<dbReference type="Proteomes" id="UP000823775">
    <property type="component" value="Unassembled WGS sequence"/>
</dbReference>